<dbReference type="Pfam" id="PF00067">
    <property type="entry name" value="p450"/>
    <property type="match status" value="1"/>
</dbReference>
<dbReference type="InterPro" id="IPR001128">
    <property type="entry name" value="Cyt_P450"/>
</dbReference>
<keyword evidence="6" id="KW-0812">Transmembrane</keyword>
<evidence type="ECO:0000256" key="4">
    <source>
        <dbReference type="PIRSR" id="PIRSR602401-1"/>
    </source>
</evidence>
<dbReference type="SUPFAM" id="SSF48264">
    <property type="entry name" value="Cytochrome P450"/>
    <property type="match status" value="1"/>
</dbReference>
<dbReference type="InterPro" id="IPR036396">
    <property type="entry name" value="Cyt_P450_sf"/>
</dbReference>
<dbReference type="GO" id="GO:0005506">
    <property type="term" value="F:iron ion binding"/>
    <property type="evidence" value="ECO:0007669"/>
    <property type="project" value="InterPro"/>
</dbReference>
<name>A0A2V1DUL4_9PLEO</name>
<dbReference type="GO" id="GO:0020037">
    <property type="term" value="F:heme binding"/>
    <property type="evidence" value="ECO:0007669"/>
    <property type="project" value="InterPro"/>
</dbReference>
<protein>
    <submittedName>
        <fullName evidence="7">Cytochrome P450</fullName>
    </submittedName>
</protein>
<keyword evidence="6" id="KW-1133">Transmembrane helix</keyword>
<evidence type="ECO:0000313" key="8">
    <source>
        <dbReference type="Proteomes" id="UP000244855"/>
    </source>
</evidence>
<keyword evidence="5" id="KW-0560">Oxidoreductase</keyword>
<proteinExistence type="inferred from homology"/>
<keyword evidence="4 5" id="KW-0349">Heme</keyword>
<dbReference type="InterPro" id="IPR017972">
    <property type="entry name" value="Cyt_P450_CS"/>
</dbReference>
<dbReference type="PRINTS" id="PR00463">
    <property type="entry name" value="EP450I"/>
</dbReference>
<gene>
    <name evidence="7" type="ORF">DM02DRAFT_704719</name>
</gene>
<evidence type="ECO:0000256" key="2">
    <source>
        <dbReference type="ARBA" id="ARBA00022723"/>
    </source>
</evidence>
<dbReference type="GO" id="GO:0004497">
    <property type="term" value="F:monooxygenase activity"/>
    <property type="evidence" value="ECO:0007669"/>
    <property type="project" value="UniProtKB-KW"/>
</dbReference>
<dbReference type="PRINTS" id="PR00385">
    <property type="entry name" value="P450"/>
</dbReference>
<evidence type="ECO:0000313" key="7">
    <source>
        <dbReference type="EMBL" id="PVI01632.1"/>
    </source>
</evidence>
<organism evidence="7 8">
    <name type="scientific">Periconia macrospinosa</name>
    <dbReference type="NCBI Taxonomy" id="97972"/>
    <lineage>
        <taxon>Eukaryota</taxon>
        <taxon>Fungi</taxon>
        <taxon>Dikarya</taxon>
        <taxon>Ascomycota</taxon>
        <taxon>Pezizomycotina</taxon>
        <taxon>Dothideomycetes</taxon>
        <taxon>Pleosporomycetidae</taxon>
        <taxon>Pleosporales</taxon>
        <taxon>Massarineae</taxon>
        <taxon>Periconiaceae</taxon>
        <taxon>Periconia</taxon>
    </lineage>
</organism>
<evidence type="ECO:0000256" key="3">
    <source>
        <dbReference type="ARBA" id="ARBA00023004"/>
    </source>
</evidence>
<keyword evidence="6" id="KW-0472">Membrane</keyword>
<comment type="similarity">
    <text evidence="5">Belongs to the cytochrome P450 family.</text>
</comment>
<dbReference type="PANTHER" id="PTHR24305:SF226">
    <property type="entry name" value="CYTOCHROME P450 MONOOXYGENASE"/>
    <property type="match status" value="1"/>
</dbReference>
<reference evidence="7 8" key="1">
    <citation type="journal article" date="2018" name="Sci. Rep.">
        <title>Comparative genomics provides insights into the lifestyle and reveals functional heterogeneity of dark septate endophytic fungi.</title>
        <authorList>
            <person name="Knapp D.G."/>
            <person name="Nemeth J.B."/>
            <person name="Barry K."/>
            <person name="Hainaut M."/>
            <person name="Henrissat B."/>
            <person name="Johnson J."/>
            <person name="Kuo A."/>
            <person name="Lim J.H.P."/>
            <person name="Lipzen A."/>
            <person name="Nolan M."/>
            <person name="Ohm R.A."/>
            <person name="Tamas L."/>
            <person name="Grigoriev I.V."/>
            <person name="Spatafora J.W."/>
            <person name="Nagy L.G."/>
            <person name="Kovacs G.M."/>
        </authorList>
    </citation>
    <scope>NUCLEOTIDE SEQUENCE [LARGE SCALE GENOMIC DNA]</scope>
    <source>
        <strain evidence="7 8">DSE2036</strain>
    </source>
</reference>
<dbReference type="Proteomes" id="UP000244855">
    <property type="component" value="Unassembled WGS sequence"/>
</dbReference>
<dbReference type="PROSITE" id="PS00086">
    <property type="entry name" value="CYTOCHROME_P450"/>
    <property type="match status" value="1"/>
</dbReference>
<keyword evidence="5" id="KW-0503">Monooxygenase</keyword>
<dbReference type="OrthoDB" id="1470350at2759"/>
<evidence type="ECO:0000256" key="1">
    <source>
        <dbReference type="ARBA" id="ARBA00001971"/>
    </source>
</evidence>
<dbReference type="CDD" id="cd11061">
    <property type="entry name" value="CYP67-like"/>
    <property type="match status" value="1"/>
</dbReference>
<keyword evidence="2 4" id="KW-0479">Metal-binding</keyword>
<feature type="binding site" description="axial binding residue" evidence="4">
    <location>
        <position position="460"/>
    </location>
    <ligand>
        <name>heme</name>
        <dbReference type="ChEBI" id="CHEBI:30413"/>
    </ligand>
    <ligandPart>
        <name>Fe</name>
        <dbReference type="ChEBI" id="CHEBI:18248"/>
    </ligandPart>
</feature>
<dbReference type="Gene3D" id="1.10.630.10">
    <property type="entry name" value="Cytochrome P450"/>
    <property type="match status" value="1"/>
</dbReference>
<dbReference type="PANTHER" id="PTHR24305">
    <property type="entry name" value="CYTOCHROME P450"/>
    <property type="match status" value="1"/>
</dbReference>
<sequence length="546" mass="61216">MESESAKAIISRVITYETAKNLALSLVALFFIRGVVVVIYRLYFHPLSKYPGPFLAKISDLYGAYHNVLGRLHTETEQGHRVYGTIYRQGPNKLVSNSGSALHTIYHSKDVQKSQGYVTMIPAPGAYNIFTAVDKAMHRHKRKVISQGFSDQCVRDFEPTILSHVDLFIKRLASTGDSRNSGWSAPYNMTDCCRHLGYDIMGAFGFGQTFHLQTAETNRFLIDAVTATSHKAGVYVQYPALQKLRLETLFYRRGLEMREKYLKLMSGLVRSRLAAGKSSRNDLFSFIVDAKDPDTGVGFSEDELWAESRFLLIAGADTSSTALTSLFFYLAAYPECYRKLAEEVRSTFAVPSEIRSGPVLSSCVYLRACLDEAMRMSPPISGTLWREVSGEAIVIDDEVVPKGVDVGVSPYALHHNEDMFPDSFTFNPDRWIVSDDNNSRDAVERARHAFSVFSLGSRACAGRNMAYTELSDSVARTVWYLDMRSADESLDALGGGYFGARYGKHRAKEFQLEEHLTCSHDGPWLRFRVRAGAEEELEKLLGEKQS</sequence>
<keyword evidence="3 4" id="KW-0408">Iron</keyword>
<keyword evidence="8" id="KW-1185">Reference proteome</keyword>
<feature type="transmembrane region" description="Helical" evidence="6">
    <location>
        <begin position="21"/>
        <end position="43"/>
    </location>
</feature>
<dbReference type="GO" id="GO:0016705">
    <property type="term" value="F:oxidoreductase activity, acting on paired donors, with incorporation or reduction of molecular oxygen"/>
    <property type="evidence" value="ECO:0007669"/>
    <property type="project" value="InterPro"/>
</dbReference>
<dbReference type="STRING" id="97972.A0A2V1DUL4"/>
<evidence type="ECO:0000256" key="5">
    <source>
        <dbReference type="RuleBase" id="RU000461"/>
    </source>
</evidence>
<evidence type="ECO:0000256" key="6">
    <source>
        <dbReference type="SAM" id="Phobius"/>
    </source>
</evidence>
<dbReference type="EMBL" id="KZ805355">
    <property type="protein sequence ID" value="PVI01632.1"/>
    <property type="molecule type" value="Genomic_DNA"/>
</dbReference>
<comment type="cofactor">
    <cofactor evidence="1 4">
        <name>heme</name>
        <dbReference type="ChEBI" id="CHEBI:30413"/>
    </cofactor>
</comment>
<dbReference type="AlphaFoldDB" id="A0A2V1DUL4"/>
<dbReference type="InterPro" id="IPR050121">
    <property type="entry name" value="Cytochrome_P450_monoxygenase"/>
</dbReference>
<accession>A0A2V1DUL4</accession>
<dbReference type="InterPro" id="IPR002401">
    <property type="entry name" value="Cyt_P450_E_grp-I"/>
</dbReference>